<evidence type="ECO:0000313" key="1">
    <source>
        <dbReference type="EMBL" id="RZS96321.1"/>
    </source>
</evidence>
<gene>
    <name evidence="1" type="ORF">BC751_1890</name>
</gene>
<protein>
    <submittedName>
        <fullName evidence="1">Uncharacterized protein</fullName>
    </submittedName>
</protein>
<reference evidence="1 2" key="1">
    <citation type="submission" date="2019-02" db="EMBL/GenBank/DDBJ databases">
        <title>Genomic Encyclopedia of Archaeal and Bacterial Type Strains, Phase II (KMG-II): from individual species to whole genera.</title>
        <authorList>
            <person name="Goeker M."/>
        </authorList>
    </citation>
    <scope>NUCLEOTIDE SEQUENCE [LARGE SCALE GENOMIC DNA]</scope>
    <source>
        <strain evidence="1 2">DSM 21411</strain>
    </source>
</reference>
<organism evidence="1 2">
    <name type="scientific">Cecembia calidifontis</name>
    <dbReference type="NCBI Taxonomy" id="1187080"/>
    <lineage>
        <taxon>Bacteria</taxon>
        <taxon>Pseudomonadati</taxon>
        <taxon>Bacteroidota</taxon>
        <taxon>Cytophagia</taxon>
        <taxon>Cytophagales</taxon>
        <taxon>Cyclobacteriaceae</taxon>
        <taxon>Cecembia</taxon>
    </lineage>
</organism>
<sequence length="79" mass="8638">MSLVEALTDTSKLFCLTKIKLFMKKLISLSVAFVLAFSMNVMITNAEESLQGGCIGTGECVITYPDGKVVHSTGSWREF</sequence>
<keyword evidence="2" id="KW-1185">Reference proteome</keyword>
<dbReference type="EMBL" id="SGXG01000001">
    <property type="protein sequence ID" value="RZS96321.1"/>
    <property type="molecule type" value="Genomic_DNA"/>
</dbReference>
<name>A0A4Q7P888_9BACT</name>
<dbReference type="AlphaFoldDB" id="A0A4Q7P888"/>
<evidence type="ECO:0000313" key="2">
    <source>
        <dbReference type="Proteomes" id="UP000292209"/>
    </source>
</evidence>
<dbReference type="Proteomes" id="UP000292209">
    <property type="component" value="Unassembled WGS sequence"/>
</dbReference>
<accession>A0A4Q7P888</accession>
<proteinExistence type="predicted"/>
<comment type="caution">
    <text evidence="1">The sequence shown here is derived from an EMBL/GenBank/DDBJ whole genome shotgun (WGS) entry which is preliminary data.</text>
</comment>